<gene>
    <name evidence="1" type="ORF">BGCPKDLD_2438</name>
</gene>
<accession>A0ABQ4UUA7</accession>
<proteinExistence type="predicted"/>
<comment type="caution">
    <text evidence="1">The sequence shown here is derived from an EMBL/GenBank/DDBJ whole genome shotgun (WGS) entry which is preliminary data.</text>
</comment>
<reference evidence="1" key="2">
    <citation type="submission" date="2021-08" db="EMBL/GenBank/DDBJ databases">
        <authorList>
            <person name="Tani A."/>
            <person name="Ola A."/>
            <person name="Ogura Y."/>
            <person name="Katsura K."/>
            <person name="Hayashi T."/>
        </authorList>
    </citation>
    <scope>NUCLEOTIDE SEQUENCE</scope>
    <source>
        <strain evidence="1">DSM 14458</strain>
    </source>
</reference>
<sequence length="30" mass="3188">MGCLVALGAAQESCTAEDMHPPHEGQLFFP</sequence>
<evidence type="ECO:0000313" key="2">
    <source>
        <dbReference type="Proteomes" id="UP001055093"/>
    </source>
</evidence>
<evidence type="ECO:0000313" key="1">
    <source>
        <dbReference type="EMBL" id="GJE75851.1"/>
    </source>
</evidence>
<reference evidence="1" key="1">
    <citation type="journal article" date="2021" name="Front. Microbiol.">
        <title>Comprehensive Comparative Genomics and Phenotyping of Methylobacterium Species.</title>
        <authorList>
            <person name="Alessa O."/>
            <person name="Ogura Y."/>
            <person name="Fujitani Y."/>
            <person name="Takami H."/>
            <person name="Hayashi T."/>
            <person name="Sahin N."/>
            <person name="Tani A."/>
        </authorList>
    </citation>
    <scope>NUCLEOTIDE SEQUENCE</scope>
    <source>
        <strain evidence="1">DSM 14458</strain>
    </source>
</reference>
<keyword evidence="2" id="KW-1185">Reference proteome</keyword>
<dbReference type="EMBL" id="BPRE01000006">
    <property type="protein sequence ID" value="GJE75851.1"/>
    <property type="molecule type" value="Genomic_DNA"/>
</dbReference>
<name>A0ABQ4UUA7_9HYPH</name>
<protein>
    <submittedName>
        <fullName evidence="1">Uncharacterized protein</fullName>
    </submittedName>
</protein>
<organism evidence="1 2">
    <name type="scientific">Methylorubrum suomiense</name>
    <dbReference type="NCBI Taxonomy" id="144191"/>
    <lineage>
        <taxon>Bacteria</taxon>
        <taxon>Pseudomonadati</taxon>
        <taxon>Pseudomonadota</taxon>
        <taxon>Alphaproteobacteria</taxon>
        <taxon>Hyphomicrobiales</taxon>
        <taxon>Methylobacteriaceae</taxon>
        <taxon>Methylorubrum</taxon>
    </lineage>
</organism>
<dbReference type="Proteomes" id="UP001055093">
    <property type="component" value="Unassembled WGS sequence"/>
</dbReference>